<keyword evidence="5" id="KW-1185">Reference proteome</keyword>
<protein>
    <submittedName>
        <fullName evidence="4">Glycosyl hydrolase</fullName>
    </submittedName>
</protein>
<keyword evidence="1 4" id="KW-0378">Hydrolase</keyword>
<dbReference type="PANTHER" id="PTHR37842">
    <property type="match status" value="1"/>
</dbReference>
<dbReference type="RefSeq" id="WP_099154938.1">
    <property type="nucleotide sequence ID" value="NZ_PDUD01000051.1"/>
</dbReference>
<dbReference type="EMBL" id="PDUD01000051">
    <property type="protein sequence ID" value="PHN01624.1"/>
    <property type="molecule type" value="Genomic_DNA"/>
</dbReference>
<dbReference type="Gene3D" id="2.60.120.1620">
    <property type="match status" value="1"/>
</dbReference>
<proteinExistence type="predicted"/>
<evidence type="ECO:0000313" key="5">
    <source>
        <dbReference type="Proteomes" id="UP000223913"/>
    </source>
</evidence>
<dbReference type="Pfam" id="PF17829">
    <property type="entry name" value="GH115_C"/>
    <property type="match status" value="1"/>
</dbReference>
<dbReference type="GO" id="GO:0005975">
    <property type="term" value="P:carbohydrate metabolic process"/>
    <property type="evidence" value="ECO:0007669"/>
    <property type="project" value="UniProtKB-ARBA"/>
</dbReference>
<dbReference type="InterPro" id="IPR029018">
    <property type="entry name" value="Hex-like_dom2"/>
</dbReference>
<dbReference type="SUPFAM" id="SSF55545">
    <property type="entry name" value="beta-N-acetylhexosaminidase-like domain"/>
    <property type="match status" value="1"/>
</dbReference>
<keyword evidence="2" id="KW-0732">Signal</keyword>
<evidence type="ECO:0000313" key="4">
    <source>
        <dbReference type="EMBL" id="PHN01624.1"/>
    </source>
</evidence>
<dbReference type="AlphaFoldDB" id="A0A2D0MZB8"/>
<evidence type="ECO:0000256" key="1">
    <source>
        <dbReference type="ARBA" id="ARBA00022801"/>
    </source>
</evidence>
<dbReference type="Gene3D" id="1.20.58.2150">
    <property type="match status" value="1"/>
</dbReference>
<dbReference type="PANTHER" id="PTHR37842:SF2">
    <property type="entry name" value="GYLCOSYL HYDROLASE 115 C-TERMINAL DOMAIN-CONTAINING PROTEIN"/>
    <property type="match status" value="1"/>
</dbReference>
<feature type="signal peptide" evidence="2">
    <location>
        <begin position="1"/>
        <end position="26"/>
    </location>
</feature>
<gene>
    <name evidence="4" type="ORF">CRP01_35990</name>
</gene>
<dbReference type="InterPro" id="IPR041437">
    <property type="entry name" value="GH115_C"/>
</dbReference>
<dbReference type="InterPro" id="IPR042301">
    <property type="entry name" value="GH115_sf"/>
</dbReference>
<evidence type="ECO:0000259" key="3">
    <source>
        <dbReference type="Pfam" id="PF17829"/>
    </source>
</evidence>
<dbReference type="Pfam" id="PF15979">
    <property type="entry name" value="Glyco_hydro_115"/>
    <property type="match status" value="1"/>
</dbReference>
<feature type="chain" id="PRO_5013356626" evidence="2">
    <location>
        <begin position="27"/>
        <end position="972"/>
    </location>
</feature>
<comment type="caution">
    <text evidence="4">The sequence shown here is derived from an EMBL/GenBank/DDBJ whole genome shotgun (WGS) entry which is preliminary data.</text>
</comment>
<dbReference type="OrthoDB" id="8727830at2"/>
<dbReference type="Gene3D" id="3.30.379.10">
    <property type="entry name" value="Chitobiase/beta-hexosaminidase domain 2-like"/>
    <property type="match status" value="1"/>
</dbReference>
<organism evidence="4 5">
    <name type="scientific">Flavilitoribacter nigricans (strain ATCC 23147 / DSM 23189 / NBRC 102662 / NCIMB 1420 / SS-2)</name>
    <name type="common">Lewinella nigricans</name>
    <dbReference type="NCBI Taxonomy" id="1122177"/>
    <lineage>
        <taxon>Bacteria</taxon>
        <taxon>Pseudomonadati</taxon>
        <taxon>Bacteroidota</taxon>
        <taxon>Saprospiria</taxon>
        <taxon>Saprospirales</taxon>
        <taxon>Lewinellaceae</taxon>
        <taxon>Flavilitoribacter</taxon>
    </lineage>
</organism>
<name>A0A2D0MZB8_FLAN2</name>
<accession>A0A2D0MZB8</accession>
<evidence type="ECO:0000256" key="2">
    <source>
        <dbReference type="SAM" id="SignalP"/>
    </source>
</evidence>
<dbReference type="InterPro" id="IPR031924">
    <property type="entry name" value="GH115"/>
</dbReference>
<dbReference type="Gene3D" id="3.20.20.520">
    <property type="entry name" value="Glycosyl hydrolase family 115"/>
    <property type="match status" value="1"/>
</dbReference>
<sequence>MYFTRTSYTLALGYLFCLLACGTTSRSPLETSADLPTELNVRTATSYLSFNPDDASLPIFRDGQAAPILIDESDFPGVARVAGHLAADLEMTTGRLPETLSHSTEQTIPLAIIVGTLGKSRLIDQLAAAGKIPAAALQGRWEKFYLTTVDKPFENIERALVIAGSDKRGTIYGMFDLSEKMGVSPWNWWADVPVERQSFLGIRPGLYTDGEPKVKYRGIFINDEAPALSGWVHENYGKFNHEFYGKVFELILRMKGNYLWPAMWGRAIYDDDPRSPELADEYGVVLGTSHHEPLMRAHVEWDRYGEGAWNYNTNPTVLQDFWRKGIQRMGDNESIVSIGMRGDGDEPMSEESNIALLEKIVRDQREIIAAETGKAVEQTPQMWALYKEVQEYYDKGMRVPDDVTLLLCDDNWGNIRKLPPPDAPARSGGYGIYYHYDYVGGPRNYKWINTNNIARVWEQMQMAYEHQVRQVWIVNVGDIKPMELPTQFFLDLAWDPEQLDHEQMTRYTRQWAHQQFNDFRTGEIAYLLDQYSKFNSRRKPELLNLPTYSLTQYDEAAGIVADYKALEARARSILNDIPVAYHDAFYQLVYFPIAASANLNELYFSRNVNQWYAAQGRVATNRWAEKVKACFTRDSLLTYYHNHLLADGKWNHLMDQTHIGYTYWQQPPNNNMPELTYLQPEDRGRLGVWLPGQDREVQEKEFNTLPTLYPQLQETTFLKLFNTGKTPLSYQISSNQDWVKPEVTSGLITTEQRIGIGIDWEQLPPEASDAQLTVSSPGQDPRTIHLYVNRNNIPHQSSLYVEQNDVVSIKAESGYIAHNGAGIEWRTIRNYGRTGDGIKAFPSTVTIAPDQLSEDTPHLTYDFHLASGGDFDIKLLLGPTIDFYDKGGLLTAISIDGQTPRVLNIHDPEQYRWDRSVSRNVNEVTTRSFIPPGKHQLKIWHLDPGIVFEKIVLSRSGKKDNTFLGPPPTFKR</sequence>
<dbReference type="GO" id="GO:0016787">
    <property type="term" value="F:hydrolase activity"/>
    <property type="evidence" value="ECO:0007669"/>
    <property type="project" value="UniProtKB-KW"/>
</dbReference>
<dbReference type="Proteomes" id="UP000223913">
    <property type="component" value="Unassembled WGS sequence"/>
</dbReference>
<reference evidence="4 5" key="1">
    <citation type="submission" date="2017-10" db="EMBL/GenBank/DDBJ databases">
        <title>The draft genome sequence of Lewinella nigricans NBRC 102662.</title>
        <authorList>
            <person name="Wang K."/>
        </authorList>
    </citation>
    <scope>NUCLEOTIDE SEQUENCE [LARGE SCALE GENOMIC DNA]</scope>
    <source>
        <strain evidence="4 5">NBRC 102662</strain>
    </source>
</reference>
<feature type="domain" description="Gylcosyl hydrolase 115 C-terminal" evidence="3">
    <location>
        <begin position="800"/>
        <end position="967"/>
    </location>
</feature>